<dbReference type="SMART" id="SM01203">
    <property type="entry name" value="DUF3585"/>
    <property type="match status" value="1"/>
</dbReference>
<organism evidence="8 9">
    <name type="scientific">Acrobeloides nanus</name>
    <dbReference type="NCBI Taxonomy" id="290746"/>
    <lineage>
        <taxon>Eukaryota</taxon>
        <taxon>Metazoa</taxon>
        <taxon>Ecdysozoa</taxon>
        <taxon>Nematoda</taxon>
        <taxon>Chromadorea</taxon>
        <taxon>Rhabditida</taxon>
        <taxon>Tylenchina</taxon>
        <taxon>Cephalobomorpha</taxon>
        <taxon>Cephaloboidea</taxon>
        <taxon>Cephalobidae</taxon>
        <taxon>Acrobeloides</taxon>
    </lineage>
</organism>
<feature type="compositionally biased region" description="Acidic residues" evidence="5">
    <location>
        <begin position="356"/>
        <end position="366"/>
    </location>
</feature>
<keyword evidence="3 4" id="KW-0440">LIM domain</keyword>
<feature type="compositionally biased region" description="Basic and acidic residues" evidence="5">
    <location>
        <begin position="582"/>
        <end position="592"/>
    </location>
</feature>
<dbReference type="GO" id="GO:0046872">
    <property type="term" value="F:metal ion binding"/>
    <property type="evidence" value="ECO:0007669"/>
    <property type="project" value="UniProtKB-KW"/>
</dbReference>
<dbReference type="InterPro" id="IPR001781">
    <property type="entry name" value="Znf_LIM"/>
</dbReference>
<dbReference type="AlphaFoldDB" id="A0A914BV35"/>
<feature type="region of interest" description="Disordered" evidence="5">
    <location>
        <begin position="688"/>
        <end position="720"/>
    </location>
</feature>
<evidence type="ECO:0000259" key="6">
    <source>
        <dbReference type="PROSITE" id="PS50023"/>
    </source>
</evidence>
<keyword evidence="8" id="KW-1185">Reference proteome</keyword>
<proteinExistence type="predicted"/>
<evidence type="ECO:0000256" key="4">
    <source>
        <dbReference type="PROSITE-ProRule" id="PRU00125"/>
    </source>
</evidence>
<feature type="compositionally biased region" description="Polar residues" evidence="5">
    <location>
        <begin position="56"/>
        <end position="65"/>
    </location>
</feature>
<dbReference type="Pfam" id="PF12130">
    <property type="entry name" value="bMERB_dom"/>
    <property type="match status" value="1"/>
</dbReference>
<feature type="compositionally biased region" description="Polar residues" evidence="5">
    <location>
        <begin position="473"/>
        <end position="484"/>
    </location>
</feature>
<dbReference type="PROSITE" id="PS51848">
    <property type="entry name" value="BMERB"/>
    <property type="match status" value="1"/>
</dbReference>
<feature type="compositionally biased region" description="Basic residues" evidence="5">
    <location>
        <begin position="612"/>
        <end position="621"/>
    </location>
</feature>
<evidence type="ECO:0000256" key="2">
    <source>
        <dbReference type="ARBA" id="ARBA00022833"/>
    </source>
</evidence>
<keyword evidence="1 4" id="KW-0479">Metal-binding</keyword>
<feature type="compositionally biased region" description="Pro residues" evidence="5">
    <location>
        <begin position="69"/>
        <end position="78"/>
    </location>
</feature>
<feature type="region of interest" description="Disordered" evidence="5">
    <location>
        <begin position="36"/>
        <end position="111"/>
    </location>
</feature>
<feature type="region of interest" description="Disordered" evidence="5">
    <location>
        <begin position="547"/>
        <end position="670"/>
    </location>
</feature>
<accession>A0A914BV35</accession>
<evidence type="ECO:0000313" key="9">
    <source>
        <dbReference type="WBParaSite" id="ACRNAN_Path_1070.g4104.t1"/>
    </source>
</evidence>
<feature type="compositionally biased region" description="Polar residues" evidence="5">
    <location>
        <begin position="568"/>
        <end position="579"/>
    </location>
</feature>
<protein>
    <submittedName>
        <fullName evidence="9">LIM zinc-binding domain-containing protein</fullName>
    </submittedName>
</protein>
<evidence type="ECO:0000256" key="3">
    <source>
        <dbReference type="ARBA" id="ARBA00023038"/>
    </source>
</evidence>
<reference evidence="9" key="1">
    <citation type="submission" date="2022-11" db="UniProtKB">
        <authorList>
            <consortium name="WormBaseParasite"/>
        </authorList>
    </citation>
    <scope>IDENTIFICATION</scope>
</reference>
<feature type="compositionally biased region" description="Basic and acidic residues" evidence="5">
    <location>
        <begin position="264"/>
        <end position="279"/>
    </location>
</feature>
<feature type="domain" description="LIM zinc-binding" evidence="6">
    <location>
        <begin position="127"/>
        <end position="195"/>
    </location>
</feature>
<evidence type="ECO:0000313" key="8">
    <source>
        <dbReference type="Proteomes" id="UP000887540"/>
    </source>
</evidence>
<evidence type="ECO:0000256" key="1">
    <source>
        <dbReference type="ARBA" id="ARBA00022723"/>
    </source>
</evidence>
<dbReference type="InterPro" id="IPR022735">
    <property type="entry name" value="bMERB_dom"/>
</dbReference>
<dbReference type="PROSITE" id="PS50023">
    <property type="entry name" value="LIM_DOMAIN_2"/>
    <property type="match status" value="1"/>
</dbReference>
<feature type="compositionally biased region" description="Polar residues" evidence="5">
    <location>
        <begin position="703"/>
        <end position="713"/>
    </location>
</feature>
<feature type="region of interest" description="Disordered" evidence="5">
    <location>
        <begin position="263"/>
        <end position="286"/>
    </location>
</feature>
<name>A0A914BV35_9BILA</name>
<feature type="compositionally biased region" description="Basic and acidic residues" evidence="5">
    <location>
        <begin position="638"/>
        <end position="648"/>
    </location>
</feature>
<evidence type="ECO:0000256" key="5">
    <source>
        <dbReference type="SAM" id="MobiDB-lite"/>
    </source>
</evidence>
<sequence>MEAKTADVRQKAINGYVEENDKYKEIDEKIKKVDNSMKNRHLAGANMVSRIKEMQKQNTLQNGVTVQKKPPPPPPPLKKPTRTSSDEDQENEKTNVIFRTTPYENSRRPLSVPTPEIYSSVNGRRRQFCALCHSEAYLAEQMIIEKMVIHRKCFKCSFCEQPLRLGNSALDRDLMDKFGPRWFCSQHNILPLHEKIAKIEKLDKKNGVRAASVAIVAPTPVPPSPQKIVSKAEIFLKPEKLIIPSSTNESTKSHYFSARNTPIRHQETIDEPPPKEKQNLHSVNSPSALLQRTMERLKERQDRLAALGTPPQSTVTVQGITTGERVEFEPTRRKISTSKEMHHFTVNDREDSSHTEEEDVISEEDSEKSMDEFNDGILEGTKTEDEEDIGDEFRTSKPSGEMVKKKNEALTEEESFDDDEIWSEFNEALETTLTQNLDQKISEQQALEIISNFNKRISINQLKTIPNLYVTPPSRNQQTPSINSDKSEYFTPMTSSCSTKREDDDSDDFQTPKARPVLKRSSTESKIEVDANAIRERQIQRYNEMKELHRKQAKLKSDQELEQKHPSNRSSVPLHNAYSNEEDGKNRARLDEPETSTKLSILDYMPSLQKVNGRRRSRTRSRSPPPPVLPFTTNQSRQKHDFEKRAGSDEPTFYTANSDSPRKETRANSDITGGVFSRFVNVEDDETALTKTSNPTKGHWFESSPSPNQLRNSESQKEENMLDRMRRLKVRNAERRATVAVNLDRERQQELEKMRRNEQIQDQMDRLKEQQAARKLAKGEDASESGVKLRSEDKMDRQRSKSRDVKLRIGLESNDPSIAISPQNIKRVQRQAQKIIIRREQERQRTAQDIQRGLDETENRISEVFVVGAELETALQKDPKNSWLLENWLLYVQELLQLQLREEDLNMRVKEISVAEQYRQLKFELQELQSQSGGEIGPNIEIEKRLMEKIIEVLNEHNQIKAEMDEASKSNRKTVFEIQKILENHGRTYQNFEPVFSIDRVTASYATKRILLS</sequence>
<feature type="domain" description="BMERB" evidence="7">
    <location>
        <begin position="837"/>
        <end position="980"/>
    </location>
</feature>
<evidence type="ECO:0000259" key="7">
    <source>
        <dbReference type="PROSITE" id="PS51848"/>
    </source>
</evidence>
<keyword evidence="2 4" id="KW-0862">Zinc</keyword>
<feature type="region of interest" description="Disordered" evidence="5">
    <location>
        <begin position="347"/>
        <end position="418"/>
    </location>
</feature>
<feature type="compositionally biased region" description="Basic and acidic residues" evidence="5">
    <location>
        <begin position="555"/>
        <end position="565"/>
    </location>
</feature>
<dbReference type="Proteomes" id="UP000887540">
    <property type="component" value="Unplaced"/>
</dbReference>
<feature type="region of interest" description="Disordered" evidence="5">
    <location>
        <begin position="470"/>
        <end position="525"/>
    </location>
</feature>
<dbReference type="Gene3D" id="2.10.110.10">
    <property type="entry name" value="Cysteine Rich Protein"/>
    <property type="match status" value="1"/>
</dbReference>
<feature type="region of interest" description="Disordered" evidence="5">
    <location>
        <begin position="768"/>
        <end position="804"/>
    </location>
</feature>
<dbReference type="WBParaSite" id="ACRNAN_Path_1070.g4104.t1">
    <property type="protein sequence ID" value="ACRNAN_Path_1070.g4104.t1"/>
    <property type="gene ID" value="ACRNAN_Path_1070.g4104"/>
</dbReference>